<dbReference type="Pfam" id="PF12023">
    <property type="entry name" value="DUF3511"/>
    <property type="match status" value="1"/>
</dbReference>
<evidence type="ECO:0000256" key="1">
    <source>
        <dbReference type="SAM" id="MobiDB-lite"/>
    </source>
</evidence>
<keyword evidence="3" id="KW-1185">Reference proteome</keyword>
<comment type="caution">
    <text evidence="2">The sequence shown here is derived from an EMBL/GenBank/DDBJ whole genome shotgun (WGS) entry which is preliminary data.</text>
</comment>
<feature type="region of interest" description="Disordered" evidence="1">
    <location>
        <begin position="35"/>
        <end position="67"/>
    </location>
</feature>
<dbReference type="PANTHER" id="PTHR33193">
    <property type="entry name" value="DOMAIN PROTEIN, PUTATIVE (DUF3511)-RELATED"/>
    <property type="match status" value="1"/>
</dbReference>
<dbReference type="InterPro" id="IPR021899">
    <property type="entry name" value="DUF3511"/>
</dbReference>
<gene>
    <name evidence="2" type="ORF">LUZ62_088783</name>
</gene>
<protein>
    <submittedName>
        <fullName evidence="2">Uncharacterized protein</fullName>
    </submittedName>
</protein>
<evidence type="ECO:0000313" key="2">
    <source>
        <dbReference type="EMBL" id="KAJ4754378.1"/>
    </source>
</evidence>
<organism evidence="2 3">
    <name type="scientific">Rhynchospora pubera</name>
    <dbReference type="NCBI Taxonomy" id="906938"/>
    <lineage>
        <taxon>Eukaryota</taxon>
        <taxon>Viridiplantae</taxon>
        <taxon>Streptophyta</taxon>
        <taxon>Embryophyta</taxon>
        <taxon>Tracheophyta</taxon>
        <taxon>Spermatophyta</taxon>
        <taxon>Magnoliopsida</taxon>
        <taxon>Liliopsida</taxon>
        <taxon>Poales</taxon>
        <taxon>Cyperaceae</taxon>
        <taxon>Cyperoideae</taxon>
        <taxon>Rhynchosporeae</taxon>
        <taxon>Rhynchospora</taxon>
    </lineage>
</organism>
<dbReference type="PANTHER" id="PTHR33193:SF7">
    <property type="entry name" value="OS06G0686600 PROTEIN"/>
    <property type="match status" value="1"/>
</dbReference>
<dbReference type="Proteomes" id="UP001140206">
    <property type="component" value="Chromosome 5"/>
</dbReference>
<accession>A0AAV8CEV8</accession>
<sequence length="133" mass="15076">MLINSILLSQPFLNSFFPHTILNLTHNCASLSLSLSRSSTSPTSMEKSRSLPEYSSSFSYSSGLEGLGYDRSKSYNFNGGKKDEFASSTDPEMKRKRRIASYNMFTMEANLKSSVRNSMKWIKSKISDIRYNL</sequence>
<dbReference type="EMBL" id="JAMFTS010000005">
    <property type="protein sequence ID" value="KAJ4754378.1"/>
    <property type="molecule type" value="Genomic_DNA"/>
</dbReference>
<evidence type="ECO:0000313" key="3">
    <source>
        <dbReference type="Proteomes" id="UP001140206"/>
    </source>
</evidence>
<reference evidence="2" key="1">
    <citation type="submission" date="2022-08" db="EMBL/GenBank/DDBJ databases">
        <authorList>
            <person name="Marques A."/>
        </authorList>
    </citation>
    <scope>NUCLEOTIDE SEQUENCE</scope>
    <source>
        <strain evidence="2">RhyPub2mFocal</strain>
        <tissue evidence="2">Leaves</tissue>
    </source>
</reference>
<proteinExistence type="predicted"/>
<dbReference type="AlphaFoldDB" id="A0AAV8CEV8"/>
<name>A0AAV8CEV8_9POAL</name>